<keyword evidence="1" id="KW-0812">Transmembrane</keyword>
<protein>
    <submittedName>
        <fullName evidence="2">Uncharacterized protein</fullName>
    </submittedName>
</protein>
<name>A0ABW8U6U3_9GAMM</name>
<dbReference type="RefSeq" id="WP_249098090.1">
    <property type="nucleotide sequence ID" value="NZ_JAMBAQ010000002.1"/>
</dbReference>
<accession>A0ABW8U6U3</accession>
<organism evidence="2 3">
    <name type="scientific">Moraxella oculi</name>
    <dbReference type="NCBI Taxonomy" id="2940516"/>
    <lineage>
        <taxon>Bacteria</taxon>
        <taxon>Pseudomonadati</taxon>
        <taxon>Pseudomonadota</taxon>
        <taxon>Gammaproteobacteria</taxon>
        <taxon>Moraxellales</taxon>
        <taxon>Moraxellaceae</taxon>
        <taxon>Moraxella</taxon>
    </lineage>
</organism>
<dbReference type="Proteomes" id="UP001624684">
    <property type="component" value="Unassembled WGS sequence"/>
</dbReference>
<evidence type="ECO:0000256" key="1">
    <source>
        <dbReference type="SAM" id="Phobius"/>
    </source>
</evidence>
<evidence type="ECO:0000313" key="3">
    <source>
        <dbReference type="Proteomes" id="UP001624684"/>
    </source>
</evidence>
<evidence type="ECO:0000313" key="2">
    <source>
        <dbReference type="EMBL" id="MFL1731797.1"/>
    </source>
</evidence>
<sequence length="92" mass="10063">MNKKVASMVSLSLFFVGVMVLAVTIVQNNGHAYHAFALCAILSVLADFLSMKTGNKMPTATLGQKQFVLLFQSVAWAIGLVLIHHFKLFHVS</sequence>
<gene>
    <name evidence="2" type="ORF">ACJHVH_02105</name>
</gene>
<comment type="caution">
    <text evidence="2">The sequence shown here is derived from an EMBL/GenBank/DDBJ whole genome shotgun (WGS) entry which is preliminary data.</text>
</comment>
<keyword evidence="3" id="KW-1185">Reference proteome</keyword>
<feature type="transmembrane region" description="Helical" evidence="1">
    <location>
        <begin position="67"/>
        <end position="86"/>
    </location>
</feature>
<feature type="transmembrane region" description="Helical" evidence="1">
    <location>
        <begin position="32"/>
        <end position="51"/>
    </location>
</feature>
<keyword evidence="1" id="KW-0472">Membrane</keyword>
<proteinExistence type="predicted"/>
<keyword evidence="1" id="KW-1133">Transmembrane helix</keyword>
<reference evidence="2 3" key="1">
    <citation type="submission" date="2024-11" db="EMBL/GenBank/DDBJ databases">
        <title>First Report of Moraxella oculi in Brazil in an Infectious Bovine Keratoconjunctivitis Outbreak.</title>
        <authorList>
            <person name="Carvalho C.V."/>
            <person name="Domingues R."/>
            <person name="Coutinho C."/>
            <person name="Honorio N.T.B.S."/>
            <person name="Faza D.R.L.R."/>
            <person name="Carvalho W.A."/>
            <person name="Machado A.B.F."/>
            <person name="Martins M.F."/>
            <person name="Gaspar E.B."/>
        </authorList>
    </citation>
    <scope>NUCLEOTIDE SEQUENCE [LARGE SCALE GENOMIC DNA]</scope>
    <source>
        <strain evidence="2 3">2117LE</strain>
    </source>
</reference>
<dbReference type="EMBL" id="JBJJXE010000002">
    <property type="protein sequence ID" value="MFL1731797.1"/>
    <property type="molecule type" value="Genomic_DNA"/>
</dbReference>